<feature type="domain" description="ChrR-like cupin" evidence="1">
    <location>
        <begin position="108"/>
        <end position="201"/>
    </location>
</feature>
<dbReference type="CDD" id="cd20301">
    <property type="entry name" value="cupin_ChrR"/>
    <property type="match status" value="1"/>
</dbReference>
<dbReference type="InterPro" id="IPR014710">
    <property type="entry name" value="RmlC-like_jellyroll"/>
</dbReference>
<evidence type="ECO:0000259" key="1">
    <source>
        <dbReference type="Pfam" id="PF12973"/>
    </source>
</evidence>
<dbReference type="InterPro" id="IPR012807">
    <property type="entry name" value="Anti-sigma_ChrR"/>
</dbReference>
<accession>A0A0A8JYY7</accession>
<sequence>MTIVHHPDNATLVSYAAGSLDEGFATLVAAHIASCDACRAALNEIEVVGGALLDTVEASPMSPSSLDRTLSLLDEHADAPAERVEPRAKDTPPGVPRPLARLLKGGLDDIAWKTVAPGVAKHVLPASKTARSRLTLLRIAPGTKIPDHGHGGMELTLVLEGSYRDVFGRFGPGDIADLDEHAEHQPVVDSPEACICLVATEAPTRFKGFFGRLLQPIVGI</sequence>
<organism evidence="2 3">
    <name type="scientific">Methyloceanibacter caenitepidi</name>
    <dbReference type="NCBI Taxonomy" id="1384459"/>
    <lineage>
        <taxon>Bacteria</taxon>
        <taxon>Pseudomonadati</taxon>
        <taxon>Pseudomonadota</taxon>
        <taxon>Alphaproteobacteria</taxon>
        <taxon>Hyphomicrobiales</taxon>
        <taxon>Hyphomicrobiaceae</taxon>
        <taxon>Methyloceanibacter</taxon>
    </lineage>
</organism>
<proteinExistence type="predicted"/>
<dbReference type="AlphaFoldDB" id="A0A0A8JYY7"/>
<dbReference type="Pfam" id="PF12973">
    <property type="entry name" value="Cupin_7"/>
    <property type="match status" value="1"/>
</dbReference>
<dbReference type="RefSeq" id="WP_045363492.1">
    <property type="nucleotide sequence ID" value="NZ_AP014648.1"/>
</dbReference>
<protein>
    <submittedName>
        <fullName evidence="2">Transcriptional activator chrR</fullName>
    </submittedName>
</protein>
<evidence type="ECO:0000313" key="3">
    <source>
        <dbReference type="Proteomes" id="UP000031643"/>
    </source>
</evidence>
<dbReference type="STRING" id="1384459.GL4_0166"/>
<gene>
    <name evidence="2" type="ORF">GL4_0166</name>
</gene>
<name>A0A0A8JYY7_9HYPH</name>
<dbReference type="InterPro" id="IPR025979">
    <property type="entry name" value="ChrR-like_cupin_dom"/>
</dbReference>
<dbReference type="Gene3D" id="1.10.10.1320">
    <property type="entry name" value="Anti-sigma factor, zinc-finger domain"/>
    <property type="match status" value="1"/>
</dbReference>
<dbReference type="Gene3D" id="2.60.120.10">
    <property type="entry name" value="Jelly Rolls"/>
    <property type="match status" value="1"/>
</dbReference>
<dbReference type="Proteomes" id="UP000031643">
    <property type="component" value="Chromosome"/>
</dbReference>
<evidence type="ECO:0000313" key="2">
    <source>
        <dbReference type="EMBL" id="BAQ15636.1"/>
    </source>
</evidence>
<reference evidence="2 3" key="1">
    <citation type="submission" date="2014-09" db="EMBL/GenBank/DDBJ databases">
        <title>Genome sequencing of Methyloceanibacter caenitepidi Gela4.</title>
        <authorList>
            <person name="Takeuchi M."/>
            <person name="Susumu S."/>
            <person name="Kamagata Y."/>
            <person name="Oshima K."/>
            <person name="Hattori M."/>
            <person name="Iwasaki W."/>
        </authorList>
    </citation>
    <scope>NUCLEOTIDE SEQUENCE [LARGE SCALE GENOMIC DNA]</scope>
    <source>
        <strain evidence="2 3">Gela4</strain>
    </source>
</reference>
<dbReference type="NCBIfam" id="TIGR02451">
    <property type="entry name" value="anti_sig_ChrR"/>
    <property type="match status" value="1"/>
</dbReference>
<dbReference type="InterPro" id="IPR041916">
    <property type="entry name" value="Anti_sigma_zinc_sf"/>
</dbReference>
<dbReference type="InterPro" id="IPR011051">
    <property type="entry name" value="RmlC_Cupin_sf"/>
</dbReference>
<dbReference type="OrthoDB" id="2988517at2"/>
<dbReference type="EMBL" id="AP014648">
    <property type="protein sequence ID" value="BAQ15636.1"/>
    <property type="molecule type" value="Genomic_DNA"/>
</dbReference>
<keyword evidence="3" id="KW-1185">Reference proteome</keyword>
<dbReference type="HOGENOM" id="CLU_090912_0_0_5"/>
<dbReference type="SUPFAM" id="SSF51182">
    <property type="entry name" value="RmlC-like cupins"/>
    <property type="match status" value="1"/>
</dbReference>
<dbReference type="KEGG" id="mcg:GL4_0166"/>